<reference evidence="2 3" key="1">
    <citation type="submission" date="2021-11" db="EMBL/GenBank/DDBJ databases">
        <title>Black yeast isolated from Biological Soil Crust.</title>
        <authorList>
            <person name="Kurbessoian T."/>
        </authorList>
    </citation>
    <scope>NUCLEOTIDE SEQUENCE [LARGE SCALE GENOMIC DNA]</scope>
    <source>
        <strain evidence="2 3">CCFEE 5522</strain>
    </source>
</reference>
<dbReference type="AlphaFoldDB" id="A0AAV9JIH7"/>
<dbReference type="PANTHER" id="PTHR47843:SF5">
    <property type="entry name" value="BTB_POZ DOMAIN PROTEIN"/>
    <property type="match status" value="1"/>
</dbReference>
<evidence type="ECO:0000313" key="3">
    <source>
        <dbReference type="Proteomes" id="UP001324427"/>
    </source>
</evidence>
<comment type="caution">
    <text evidence="2">The sequence shown here is derived from an EMBL/GenBank/DDBJ whole genome shotgun (WGS) entry which is preliminary data.</text>
</comment>
<dbReference type="EMBL" id="JAVFHQ010000023">
    <property type="protein sequence ID" value="KAK4544760.1"/>
    <property type="molecule type" value="Genomic_DNA"/>
</dbReference>
<name>A0AAV9JIH7_9PEZI</name>
<dbReference type="CDD" id="cd18186">
    <property type="entry name" value="BTB_POZ_ZBTB_KLHL-like"/>
    <property type="match status" value="1"/>
</dbReference>
<dbReference type="SMART" id="SM00225">
    <property type="entry name" value="BTB"/>
    <property type="match status" value="1"/>
</dbReference>
<evidence type="ECO:0000313" key="2">
    <source>
        <dbReference type="EMBL" id="KAK4544760.1"/>
    </source>
</evidence>
<dbReference type="InterPro" id="IPR000210">
    <property type="entry name" value="BTB/POZ_dom"/>
</dbReference>
<dbReference type="PANTHER" id="PTHR47843">
    <property type="entry name" value="BTB DOMAIN-CONTAINING PROTEIN-RELATED"/>
    <property type="match status" value="1"/>
</dbReference>
<protein>
    <recommendedName>
        <fullName evidence="1">BTB domain-containing protein</fullName>
    </recommendedName>
</protein>
<sequence length="267" mass="29996">MAGDDKDGLKSASTILDVPSPLLPLIAGMKRVFASTEHADLTITCKGREWEVHKVLLCAQSEWFQKACAGPFKEAEEKKIKLDDDDPEVVNAMLHYLYNFDYGGDYDNSPDRIAPIMLDIRVFAIADKYLITPLKELAVEVFTERAAAGWGTDEFAAAISEIYSIIPEHEDHMRRIVVRAVQEHATELFSEGPSYASFNSVMRQIADFGADVSQALARRSTMVTWYCCPTCSSTFAMGDYEGVGFDCPMRCCSFRTVFWWTDHVVEK</sequence>
<gene>
    <name evidence="2" type="ORF">LTR36_004009</name>
</gene>
<organism evidence="2 3">
    <name type="scientific">Oleoguttula mirabilis</name>
    <dbReference type="NCBI Taxonomy" id="1507867"/>
    <lineage>
        <taxon>Eukaryota</taxon>
        <taxon>Fungi</taxon>
        <taxon>Dikarya</taxon>
        <taxon>Ascomycota</taxon>
        <taxon>Pezizomycotina</taxon>
        <taxon>Dothideomycetes</taxon>
        <taxon>Dothideomycetidae</taxon>
        <taxon>Mycosphaerellales</taxon>
        <taxon>Teratosphaeriaceae</taxon>
        <taxon>Oleoguttula</taxon>
    </lineage>
</organism>
<keyword evidence="3" id="KW-1185">Reference proteome</keyword>
<dbReference type="Gene3D" id="3.30.710.10">
    <property type="entry name" value="Potassium Channel Kv1.1, Chain A"/>
    <property type="match status" value="1"/>
</dbReference>
<dbReference type="Proteomes" id="UP001324427">
    <property type="component" value="Unassembled WGS sequence"/>
</dbReference>
<feature type="domain" description="BTB" evidence="1">
    <location>
        <begin position="39"/>
        <end position="99"/>
    </location>
</feature>
<dbReference type="Pfam" id="PF00651">
    <property type="entry name" value="BTB"/>
    <property type="match status" value="1"/>
</dbReference>
<dbReference type="SUPFAM" id="SSF54695">
    <property type="entry name" value="POZ domain"/>
    <property type="match status" value="1"/>
</dbReference>
<evidence type="ECO:0000259" key="1">
    <source>
        <dbReference type="PROSITE" id="PS50097"/>
    </source>
</evidence>
<accession>A0AAV9JIH7</accession>
<dbReference type="InterPro" id="IPR011333">
    <property type="entry name" value="SKP1/BTB/POZ_sf"/>
</dbReference>
<proteinExistence type="predicted"/>
<dbReference type="PROSITE" id="PS50097">
    <property type="entry name" value="BTB"/>
    <property type="match status" value="1"/>
</dbReference>